<dbReference type="Gene3D" id="3.40.50.2300">
    <property type="match status" value="2"/>
</dbReference>
<evidence type="ECO:0000256" key="2">
    <source>
        <dbReference type="ARBA" id="ARBA00007639"/>
    </source>
</evidence>
<evidence type="ECO:0000313" key="5">
    <source>
        <dbReference type="EMBL" id="QNP55346.1"/>
    </source>
</evidence>
<accession>A0A7H0H480</accession>
<feature type="chain" id="PRO_5038691267" evidence="3">
    <location>
        <begin position="26"/>
        <end position="345"/>
    </location>
</feature>
<keyword evidence="6" id="KW-1185">Reference proteome</keyword>
<dbReference type="AlphaFoldDB" id="A0A7H0H480"/>
<name>A0A7H0H480_9ACTN</name>
<keyword evidence="3" id="KW-0732">Signal</keyword>
<gene>
    <name evidence="5" type="ORF">H9L22_14160</name>
</gene>
<evidence type="ECO:0000256" key="1">
    <source>
        <dbReference type="ARBA" id="ARBA00004196"/>
    </source>
</evidence>
<protein>
    <submittedName>
        <fullName evidence="5">Substrate-binding domain-containing protein</fullName>
    </submittedName>
</protein>
<dbReference type="InterPro" id="IPR028082">
    <property type="entry name" value="Peripla_BP_I"/>
</dbReference>
<dbReference type="InterPro" id="IPR050555">
    <property type="entry name" value="Bact_Solute-Bind_Prot2"/>
</dbReference>
<reference evidence="5 6" key="1">
    <citation type="submission" date="2020-08" db="EMBL/GenBank/DDBJ databases">
        <title>Genome sequence of Tessaracoccus defluvii JCM 17540T.</title>
        <authorList>
            <person name="Hyun D.-W."/>
            <person name="Bae J.-W."/>
        </authorList>
    </citation>
    <scope>NUCLEOTIDE SEQUENCE [LARGE SCALE GENOMIC DNA]</scope>
    <source>
        <strain evidence="5 6">JCM 17540</strain>
    </source>
</reference>
<feature type="domain" description="Periplasmic binding protein" evidence="4">
    <location>
        <begin position="47"/>
        <end position="302"/>
    </location>
</feature>
<dbReference type="InterPro" id="IPR025997">
    <property type="entry name" value="SBP_2_dom"/>
</dbReference>
<dbReference type="RefSeq" id="WP_187720479.1">
    <property type="nucleotide sequence ID" value="NZ_BAABBL010000011.1"/>
</dbReference>
<evidence type="ECO:0000256" key="3">
    <source>
        <dbReference type="SAM" id="SignalP"/>
    </source>
</evidence>
<dbReference type="PROSITE" id="PS51257">
    <property type="entry name" value="PROKAR_LIPOPROTEIN"/>
    <property type="match status" value="1"/>
</dbReference>
<dbReference type="Pfam" id="PF13407">
    <property type="entry name" value="Peripla_BP_4"/>
    <property type="match status" value="1"/>
</dbReference>
<evidence type="ECO:0000259" key="4">
    <source>
        <dbReference type="Pfam" id="PF13407"/>
    </source>
</evidence>
<comment type="subcellular location">
    <subcellularLocation>
        <location evidence="1">Cell envelope</location>
    </subcellularLocation>
</comment>
<dbReference type="PANTHER" id="PTHR30036:SF7">
    <property type="entry name" value="ABC TRANSPORTER PERIPLASMIC-BINDING PROTEIN YPHF"/>
    <property type="match status" value="1"/>
</dbReference>
<sequence length="345" mass="35859">MKINKKFATAAVTAGVLALTACGTAGEVPGATTAASGSASTGGENIFVVKLAGSDWFSRMDDLAQEYATENGLTVKQLAGDDASEEKQISIISDVIPQQPDSILVVPNSPESVEAVLKRAMDAGITVITHEAAGIQNTDASIEAFEDKAYGAHQMDLLAECMGGEGSYAQLVGSLTVKSHNLWADGALEKAQAEYTGITRLGDAISSDESQETAYQRAKEVLATNPDVKGFLGAASTDVAGIGRAVEEAGKTDDVCVVGTSLPSISGSLLETGAVDIITFWDPGLAGQAMLSAAQKVSAGEEITEGTDLGIQGYESLVESQEFPKTFFGQAWIDVTNDNQADYPF</sequence>
<dbReference type="GO" id="GO:0030246">
    <property type="term" value="F:carbohydrate binding"/>
    <property type="evidence" value="ECO:0007669"/>
    <property type="project" value="TreeGrafter"/>
</dbReference>
<dbReference type="Proteomes" id="UP000516117">
    <property type="component" value="Chromosome"/>
</dbReference>
<dbReference type="PANTHER" id="PTHR30036">
    <property type="entry name" value="D-XYLOSE-BINDING PERIPLASMIC PROTEIN"/>
    <property type="match status" value="1"/>
</dbReference>
<organism evidence="5 6">
    <name type="scientific">Tessaracoccus defluvii</name>
    <dbReference type="NCBI Taxonomy" id="1285901"/>
    <lineage>
        <taxon>Bacteria</taxon>
        <taxon>Bacillati</taxon>
        <taxon>Actinomycetota</taxon>
        <taxon>Actinomycetes</taxon>
        <taxon>Propionibacteriales</taxon>
        <taxon>Propionibacteriaceae</taxon>
        <taxon>Tessaracoccus</taxon>
    </lineage>
</organism>
<dbReference type="EMBL" id="CP060789">
    <property type="protein sequence ID" value="QNP55346.1"/>
    <property type="molecule type" value="Genomic_DNA"/>
</dbReference>
<dbReference type="SUPFAM" id="SSF53822">
    <property type="entry name" value="Periplasmic binding protein-like I"/>
    <property type="match status" value="1"/>
</dbReference>
<feature type="signal peptide" evidence="3">
    <location>
        <begin position="1"/>
        <end position="25"/>
    </location>
</feature>
<comment type="similarity">
    <text evidence="2">Belongs to the bacterial solute-binding protein 2 family.</text>
</comment>
<evidence type="ECO:0000313" key="6">
    <source>
        <dbReference type="Proteomes" id="UP000516117"/>
    </source>
</evidence>
<dbReference type="GO" id="GO:0030288">
    <property type="term" value="C:outer membrane-bounded periplasmic space"/>
    <property type="evidence" value="ECO:0007669"/>
    <property type="project" value="TreeGrafter"/>
</dbReference>
<dbReference type="KEGG" id="tdf:H9L22_14160"/>
<proteinExistence type="inferred from homology"/>